<evidence type="ECO:0000313" key="2">
    <source>
        <dbReference type="EMBL" id="RCK79997.1"/>
    </source>
</evidence>
<reference evidence="2 3" key="1">
    <citation type="submission" date="2018-05" db="EMBL/GenBank/DDBJ databases">
        <title>A metagenomic window into the 2 km-deep terrestrial subsurface aquifer revealed taxonomically and functionally diverse microbial community comprising novel uncultured bacterial lineages.</title>
        <authorList>
            <person name="Kadnikov V.V."/>
            <person name="Mardanov A.V."/>
            <person name="Beletsky A.V."/>
            <person name="Banks D."/>
            <person name="Pimenov N.V."/>
            <person name="Frank Y.A."/>
            <person name="Karnachuk O.V."/>
            <person name="Ravin N.V."/>
        </authorList>
    </citation>
    <scope>NUCLEOTIDE SEQUENCE [LARGE SCALE GENOMIC DNA]</scope>
    <source>
        <strain evidence="2">BY5</strain>
    </source>
</reference>
<accession>A0A367ZQ87</accession>
<protein>
    <submittedName>
        <fullName evidence="2">Uncharacterized protein</fullName>
    </submittedName>
</protein>
<dbReference type="PROSITE" id="PS51257">
    <property type="entry name" value="PROKAR_LIPOPROTEIN"/>
    <property type="match status" value="1"/>
</dbReference>
<dbReference type="Gene3D" id="2.130.10.10">
    <property type="entry name" value="YVTN repeat-like/Quinoprotein amine dehydrogenase"/>
    <property type="match status" value="1"/>
</dbReference>
<feature type="chain" id="PRO_5016704042" evidence="1">
    <location>
        <begin position="19"/>
        <end position="1397"/>
    </location>
</feature>
<name>A0A367ZQ87_9BACT</name>
<organism evidence="2 3">
    <name type="scientific">Candidatus Ozemobacter sibiricus</name>
    <dbReference type="NCBI Taxonomy" id="2268124"/>
    <lineage>
        <taxon>Bacteria</taxon>
        <taxon>Candidatus Ozemobacteria</taxon>
        <taxon>Candidatus Ozemobacterales</taxon>
        <taxon>Candidatus Ozemobacteraceae</taxon>
        <taxon>Candidatus Ozemobacter</taxon>
    </lineage>
</organism>
<evidence type="ECO:0000313" key="3">
    <source>
        <dbReference type="Proteomes" id="UP000252355"/>
    </source>
</evidence>
<proteinExistence type="predicted"/>
<dbReference type="InterPro" id="IPR015943">
    <property type="entry name" value="WD40/YVTN_repeat-like_dom_sf"/>
</dbReference>
<sequence>MRWLALFAALGLVAAAFGCGGGAGGPAAQPVAPGPTPGVALSGTAYFADRQLYGGIPILVRDLTGRLVAATRTDVNGRFAFPTLPAGVYDISASAGDAEVVFAAGVQITGAGRALPEVSLLGIQTALVDQIGAYSVRITFRTNKPALSSVEYGPAGDFPITQPVSQFFATDHRITLMGLSNNMPYGFAILLVGEDGQKFRYDGLSARTTSGLGPSQLSIAINNGAYETQSPVVTLTLLAKDALLMRVGSSEDLSGLDWEAYSPEKSWTFDATPGPKRVFCQFRDAAGLLSPVIGDSILLTAGSGGYAGVWINGGRPYATDTAAVLTLLYPGAEQMMLAPTSAFTLSFWEPYVQYRRWTLSSGDGEKTVYAKFSGGGADPTRVYSASIYLDTSIPTGTMVINSGAAKTATTAVQLEFAFRNVPVSMQISNETPPASSTPWESYVTPKPWKLAAVGSGTRTVYARFRTRTNLEFGPLSDTIEVDDTPPVGNAAAIRSSADPQAATLTSTLAASLPVYLHFDVVDASTERADYAITAGSVTSPLAGAFKSIGRPFRPIALTSGAFPAAESTIWYRFVDEIGNTSSLGYFPFTIDGPRLIVTPAEMVVRSDDRVQFTAVATRTVGDIGPINWFLTGPGTINNGLYVAPSLIANEATAVVTARSSYQPELSAQALVYLKRRVELAVSEPPDSTERPLTVVSRTLGFNTSVSYLVTVYNSTAPFDLYESPDSPQGTVAITDRQVLADRYRARLTYSSPALGGATFTTTVRIRPRDNPSASGTFNFSVDEIPNLNLSPLQVDNATPGAPVTLTAQVQSTTAEEVAWSIHDGAGSFDPVAEVTTKVTSTSHQVQVYGRDTRQVETIKVQAQLVSRPTKMATSTITVIPPVRVLIYRNVNLTERFPNDTADTVAEVGKIQFYAEVTPRNISDTSVTWTVNGGAGDSTTGTISPAGLYTAPEQVTLASVRVKATSKYDTSASHEISVRLSDFWALVRGNMVDRVTGAPMPVNVVAVHPYTAIGKDFQVFAGTSGYGVWNSALPDTIPATSSHYPWKGVQGLSINGYDPDLRYVITALAIRPDGRGMFAATLKGLYFIPFPASFNNGVVPDLTATHVDLDAVGIASQTTILTVTMGRTSDEVFLSTSRAVWRVATEIVGTTMNPVQSNTVLDLENPTREWETRSETVGSPPVTIYVTALSNQLQPNPLLGVRIHSLAYDAYNDRLFAGGEQGSLLNIGQTETGNLTRLTNTKIFSGSAGIDTYLGTAYVKSGVPVQSVTNSQENDLFLALALDPNTRTTLWCASVTGLKRSTNSGRDLISISFGGSSVNTKSVLVDPTNVINVMSGSEDGLYRSTDAGSSWTRIRSGLGNHKTINSLAQASGAAGERRRVWVGTTGGVFLGRQSLDLE</sequence>
<dbReference type="Proteomes" id="UP000252355">
    <property type="component" value="Unassembled WGS sequence"/>
</dbReference>
<dbReference type="SUPFAM" id="SSF110296">
    <property type="entry name" value="Oligoxyloglucan reducing end-specific cellobiohydrolase"/>
    <property type="match status" value="1"/>
</dbReference>
<comment type="caution">
    <text evidence="2">The sequence shown here is derived from an EMBL/GenBank/DDBJ whole genome shotgun (WGS) entry which is preliminary data.</text>
</comment>
<dbReference type="EMBL" id="QOQW01000009">
    <property type="protein sequence ID" value="RCK79997.1"/>
    <property type="molecule type" value="Genomic_DNA"/>
</dbReference>
<feature type="signal peptide" evidence="1">
    <location>
        <begin position="1"/>
        <end position="18"/>
    </location>
</feature>
<keyword evidence="1" id="KW-0732">Signal</keyword>
<dbReference type="SUPFAM" id="SSF117074">
    <property type="entry name" value="Hypothetical protein PA1324"/>
    <property type="match status" value="1"/>
</dbReference>
<gene>
    <name evidence="2" type="ORF">OZSIB_3866</name>
</gene>
<evidence type="ECO:0000256" key="1">
    <source>
        <dbReference type="SAM" id="SignalP"/>
    </source>
</evidence>